<dbReference type="PANTHER" id="PTHR32329:SF2">
    <property type="entry name" value="BIFUNCTIONAL PROTEIN [INCLUDES 2-HYDROXYACYL-COA DEHYDRATASE (N-TER) AND ITS ACTIVATOR DOMAIN (C_TERM)"/>
    <property type="match status" value="1"/>
</dbReference>
<reference evidence="2 3" key="1">
    <citation type="submission" date="2018-03" db="EMBL/GenBank/DDBJ databases">
        <title>Genome sequence of Moorella stamsii DSM 26217.</title>
        <authorList>
            <person name="Poehlein A."/>
            <person name="Daniel R."/>
        </authorList>
    </citation>
    <scope>NUCLEOTIDE SEQUENCE [LARGE SCALE GENOMIC DNA]</scope>
    <source>
        <strain evidence="3">DSM 26217</strain>
    </source>
</reference>
<evidence type="ECO:0000259" key="1">
    <source>
        <dbReference type="Pfam" id="PF09989"/>
    </source>
</evidence>
<name>A0A9X7P679_9FIRM</name>
<gene>
    <name evidence="2" type="ORF">MOST_16170</name>
</gene>
<accession>A0A9X7P679</accession>
<keyword evidence="3" id="KW-1185">Reference proteome</keyword>
<comment type="caution">
    <text evidence="2">The sequence shown here is derived from an EMBL/GenBank/DDBJ whole genome shotgun (WGS) entry which is preliminary data.</text>
</comment>
<dbReference type="Pfam" id="PF09989">
    <property type="entry name" value="DUF2229"/>
    <property type="match status" value="1"/>
</dbReference>
<dbReference type="Gene3D" id="3.40.50.11900">
    <property type="match status" value="1"/>
</dbReference>
<evidence type="ECO:0000313" key="2">
    <source>
        <dbReference type="EMBL" id="PRR72723.1"/>
    </source>
</evidence>
<dbReference type="InterPro" id="IPR018709">
    <property type="entry name" value="CoA_activase_DUF2229"/>
</dbReference>
<evidence type="ECO:0000313" key="3">
    <source>
        <dbReference type="Proteomes" id="UP000239430"/>
    </source>
</evidence>
<dbReference type="RefSeq" id="WP_054937191.1">
    <property type="nucleotide sequence ID" value="NZ_PVXL01000044.1"/>
</dbReference>
<dbReference type="Proteomes" id="UP000239430">
    <property type="component" value="Unassembled WGS sequence"/>
</dbReference>
<dbReference type="PANTHER" id="PTHR32329">
    <property type="entry name" value="BIFUNCTIONAL PROTEIN [INCLUDES 2-HYDROXYACYL-COA DEHYDRATASE (N-TER) AND ITS ACTIVATOR DOMAIN (C_TERM)-RELATED"/>
    <property type="match status" value="1"/>
</dbReference>
<dbReference type="InterPro" id="IPR051805">
    <property type="entry name" value="Dehydratase_Activator_Redct"/>
</dbReference>
<dbReference type="AlphaFoldDB" id="A0A9X7P679"/>
<proteinExistence type="predicted"/>
<sequence>MKNKKWLLGVPRALFYYYYGPWWETFFQALGVEVVVSPPTSKEIMDLGVSLAVAEACLPVKVYYGHAAWLAGQVDALFVPRLVSVEKKSFICPKLMGLPDMLRAALKPCPPIIDTTVNLARQPEEGLTAAVQGMARAFGIKGSRVDLAMAAAEARYHAWLVGQQQGDSMAAADCREEEPASGVYRYGSSQGKESRDALQIGVIGHGYLIYDQYLGMDIPGKVKRLGGKVILPENLTTLQVETACRQLPKRLYWTLGRKIMGAALHLMEQENVAGLIHLTAFGCGPDSLVGDLAERYARRRGKPFLLLTLDEHTGEAGLNTRLEAFMDMLYRRRSA</sequence>
<organism evidence="2 3">
    <name type="scientific">Neomoorella stamsii</name>
    <dbReference type="NCBI Taxonomy" id="1266720"/>
    <lineage>
        <taxon>Bacteria</taxon>
        <taxon>Bacillati</taxon>
        <taxon>Bacillota</taxon>
        <taxon>Clostridia</taxon>
        <taxon>Neomoorellales</taxon>
        <taxon>Neomoorellaceae</taxon>
        <taxon>Neomoorella</taxon>
    </lineage>
</organism>
<protein>
    <submittedName>
        <fullName evidence="2">2-hydroxyglutaryl-CoA dehydratase, D-component</fullName>
    </submittedName>
</protein>
<dbReference type="EMBL" id="PVXL01000044">
    <property type="protein sequence ID" value="PRR72723.1"/>
    <property type="molecule type" value="Genomic_DNA"/>
</dbReference>
<feature type="domain" description="DUF2229" evidence="1">
    <location>
        <begin position="9"/>
        <end position="234"/>
    </location>
</feature>